<dbReference type="EMBL" id="BROD01000001">
    <property type="protein sequence ID" value="GKX67441.1"/>
    <property type="molecule type" value="Genomic_DNA"/>
</dbReference>
<protein>
    <submittedName>
        <fullName evidence="1">Uncharacterized protein</fullName>
    </submittedName>
</protein>
<accession>A0ACB5RF63</accession>
<sequence>MNCNFENQSMNREVNDAVAIRQNGVVYVAIAGTLPTPCHEAKIADKFPGGIIRYIRDPGTAEVFLTIGLKPQNEGKLCPQVIVPFLLETEIPDGWHHELTIYINRQTYKTIKIADKPEEDTSDHKDTGKPKLAFW</sequence>
<comment type="caution">
    <text evidence="1">The sequence shown here is derived from an EMBL/GenBank/DDBJ whole genome shotgun (WGS) entry which is preliminary data.</text>
</comment>
<dbReference type="Proteomes" id="UP001058074">
    <property type="component" value="Unassembled WGS sequence"/>
</dbReference>
<proteinExistence type="predicted"/>
<gene>
    <name evidence="1" type="ORF">rsdtw13_26990</name>
</gene>
<name>A0ACB5RF63_9CLOT</name>
<evidence type="ECO:0000313" key="1">
    <source>
        <dbReference type="EMBL" id="GKX67441.1"/>
    </source>
</evidence>
<evidence type="ECO:0000313" key="2">
    <source>
        <dbReference type="Proteomes" id="UP001058074"/>
    </source>
</evidence>
<reference evidence="1" key="1">
    <citation type="journal article" date="2025" name="Int. J. Syst. Evol. Microbiol.">
        <title>Inconstantimicrobium mannanitabidum sp. nov., a novel member of the family Clostridiaceae isolated from anoxic soil under the treatment of reductive soil disinfestation.</title>
        <authorList>
            <person name="Ueki A."/>
            <person name="Tonouchi A."/>
            <person name="Honma S."/>
            <person name="Kaku N."/>
            <person name="Ueki K."/>
        </authorList>
    </citation>
    <scope>NUCLEOTIDE SEQUENCE</scope>
    <source>
        <strain evidence="1">TW13</strain>
    </source>
</reference>
<organism evidence="1 2">
    <name type="scientific">Inconstantimicrobium mannanitabidum</name>
    <dbReference type="NCBI Taxonomy" id="1604901"/>
    <lineage>
        <taxon>Bacteria</taxon>
        <taxon>Bacillati</taxon>
        <taxon>Bacillota</taxon>
        <taxon>Clostridia</taxon>
        <taxon>Eubacteriales</taxon>
        <taxon>Clostridiaceae</taxon>
        <taxon>Inconstantimicrobium</taxon>
    </lineage>
</organism>
<keyword evidence="2" id="KW-1185">Reference proteome</keyword>